<dbReference type="RefSeq" id="XP_052127886.1">
    <property type="nucleotide sequence ID" value="XM_052271926.1"/>
</dbReference>
<dbReference type="RefSeq" id="XP_052127887.1">
    <property type="nucleotide sequence ID" value="XM_052271927.1"/>
</dbReference>
<dbReference type="KEGG" id="foc:127750367"/>
<proteinExistence type="predicted"/>
<reference evidence="2 3" key="1">
    <citation type="submission" date="2025-04" db="UniProtKB">
        <authorList>
            <consortium name="RefSeq"/>
        </authorList>
    </citation>
    <scope>IDENTIFICATION</scope>
    <source>
        <tissue evidence="2 3">Whole organism</tissue>
    </source>
</reference>
<protein>
    <submittedName>
        <fullName evidence="2 3">YLP motif-containing protein 1-like</fullName>
    </submittedName>
</protein>
<dbReference type="GeneID" id="127750367"/>
<evidence type="ECO:0000313" key="3">
    <source>
        <dbReference type="RefSeq" id="XP_052127887.1"/>
    </source>
</evidence>
<evidence type="ECO:0000313" key="2">
    <source>
        <dbReference type="RefSeq" id="XP_052127886.1"/>
    </source>
</evidence>
<accession>A0A9C6XQZ3</accession>
<keyword evidence="1" id="KW-1185">Reference proteome</keyword>
<evidence type="ECO:0000313" key="4">
    <source>
        <dbReference type="RefSeq" id="XP_052127888.1"/>
    </source>
</evidence>
<name>A0A9C6XQZ3_FRAOC</name>
<gene>
    <name evidence="2 3 4" type="primary">LOC127750367</name>
</gene>
<sequence length="113" mass="12434">MSSFNHMPYLHVPPPLVRPAMGSLEAPPIPPPMVRPAMGSLEAPPIPPPMVRPAMGSLEAPPIVPSHLQGNVYSIEQQQDNYLYNMMACASEMAVKKVCVIDEIYVTHLRSPY</sequence>
<dbReference type="AlphaFoldDB" id="A0A9C6XQZ3"/>
<organism evidence="1 4">
    <name type="scientific">Frankliniella occidentalis</name>
    <name type="common">Western flower thrips</name>
    <name type="synonym">Euthrips occidentalis</name>
    <dbReference type="NCBI Taxonomy" id="133901"/>
    <lineage>
        <taxon>Eukaryota</taxon>
        <taxon>Metazoa</taxon>
        <taxon>Ecdysozoa</taxon>
        <taxon>Arthropoda</taxon>
        <taxon>Hexapoda</taxon>
        <taxon>Insecta</taxon>
        <taxon>Pterygota</taxon>
        <taxon>Neoptera</taxon>
        <taxon>Paraneoptera</taxon>
        <taxon>Thysanoptera</taxon>
        <taxon>Terebrantia</taxon>
        <taxon>Thripoidea</taxon>
        <taxon>Thripidae</taxon>
        <taxon>Frankliniella</taxon>
    </lineage>
</organism>
<dbReference type="RefSeq" id="XP_052127888.1">
    <property type="nucleotide sequence ID" value="XM_052271928.1"/>
</dbReference>
<evidence type="ECO:0000313" key="1">
    <source>
        <dbReference type="Proteomes" id="UP000504606"/>
    </source>
</evidence>
<dbReference type="Proteomes" id="UP000504606">
    <property type="component" value="Unplaced"/>
</dbReference>